<dbReference type="EMBL" id="CP009511">
    <property type="protein sequence ID" value="AKB61544.1"/>
    <property type="molecule type" value="Genomic_DNA"/>
</dbReference>
<organism evidence="1 2">
    <name type="scientific">Methanosarcina mazei SarPi</name>
    <dbReference type="NCBI Taxonomy" id="1434115"/>
    <lineage>
        <taxon>Archaea</taxon>
        <taxon>Methanobacteriati</taxon>
        <taxon>Methanobacteriota</taxon>
        <taxon>Stenosarchaea group</taxon>
        <taxon>Methanomicrobia</taxon>
        <taxon>Methanosarcinales</taxon>
        <taxon>Methanosarcinaceae</taxon>
        <taxon>Methanosarcina</taxon>
    </lineage>
</organism>
<dbReference type="SUPFAM" id="SSF49899">
    <property type="entry name" value="Concanavalin A-like lectins/glucanases"/>
    <property type="match status" value="1"/>
</dbReference>
<dbReference type="SUPFAM" id="SSF52266">
    <property type="entry name" value="SGNH hydrolase"/>
    <property type="match status" value="1"/>
</dbReference>
<dbReference type="Proteomes" id="UP000033116">
    <property type="component" value="Chromosome"/>
</dbReference>
<dbReference type="Gene3D" id="3.40.50.1110">
    <property type="entry name" value="SGNH hydrolase"/>
    <property type="match status" value="1"/>
</dbReference>
<dbReference type="Pfam" id="PF13385">
    <property type="entry name" value="Laminin_G_3"/>
    <property type="match status" value="1"/>
</dbReference>
<dbReference type="CDD" id="cd00229">
    <property type="entry name" value="SGNH_hydrolase"/>
    <property type="match status" value="1"/>
</dbReference>
<dbReference type="InterPro" id="IPR013320">
    <property type="entry name" value="ConA-like_dom_sf"/>
</dbReference>
<evidence type="ECO:0000313" key="1">
    <source>
        <dbReference type="EMBL" id="AKB61544.1"/>
    </source>
</evidence>
<proteinExistence type="predicted"/>
<sequence>MEVKKILFTSILFFILMDSCASAGEVPDYTMKINFSNVTGSTIIDEAGGASGTLFNVARTQLPSGAFYGTFGGNSSSYVDLTNREDLDFGSNFTIEAWIRPEIPNEHGAILAKGSGQAGYQYMLSDTGNICAPFANFTNSGWVYCGSQSSLDNNSWYQVVWTVETNNTEGFPQHNRAYIYVNMDRSLPTTTDGQILGSNSYNAYLGKGGYGNYKGDILFVRVYRKMLSPAEIYQNYVATAPLVMPEVKIENSSYMFENGAGSQNINITLDGEAVNTVSYVDVRAFGGTANSSDYNTDNNSNSGLIAAIGDSITEGSNVYYNNAHGYVGYLSQNLSAVDNWTIINYGVGGYTTDNVLSEYNSYVHPYHPSYGILR</sequence>
<dbReference type="HOGENOM" id="CLU_738917_0_0_2"/>
<dbReference type="PATRIC" id="fig|1434115.4.peg.1986"/>
<dbReference type="InterPro" id="IPR036514">
    <property type="entry name" value="SGNH_hydro_sf"/>
</dbReference>
<dbReference type="Gene3D" id="2.60.120.200">
    <property type="match status" value="1"/>
</dbReference>
<gene>
    <name evidence="1" type="ORF">MSMAP_1559</name>
</gene>
<protein>
    <submittedName>
        <fullName evidence="1">Uncharacterized protein</fullName>
    </submittedName>
</protein>
<reference evidence="1 2" key="1">
    <citation type="submission" date="2014-07" db="EMBL/GenBank/DDBJ databases">
        <title>Methanogenic archaea and the global carbon cycle.</title>
        <authorList>
            <person name="Henriksen J.R."/>
            <person name="Luke J."/>
            <person name="Reinhart S."/>
            <person name="Benedict M.N."/>
            <person name="Youngblut N.D."/>
            <person name="Metcalf M.E."/>
            <person name="Whitaker R.J."/>
            <person name="Metcalf W.W."/>
        </authorList>
    </citation>
    <scope>NUCLEOTIDE SEQUENCE [LARGE SCALE GENOMIC DNA]</scope>
    <source>
        <strain evidence="1 2">SarPi</strain>
    </source>
</reference>
<dbReference type="AlphaFoldDB" id="A0A0E3RC13"/>
<accession>A0A0E3RC13</accession>
<name>A0A0E3RC13_METMZ</name>
<evidence type="ECO:0000313" key="2">
    <source>
        <dbReference type="Proteomes" id="UP000033116"/>
    </source>
</evidence>